<dbReference type="Proteomes" id="UP000254116">
    <property type="component" value="Unassembled WGS sequence"/>
</dbReference>
<reference evidence="1 2" key="1">
    <citation type="submission" date="2018-06" db="EMBL/GenBank/DDBJ databases">
        <authorList>
            <consortium name="Pathogen Informatics"/>
            <person name="Doyle S."/>
        </authorList>
    </citation>
    <scope>NUCLEOTIDE SEQUENCE [LARGE SCALE GENOMIC DNA]</scope>
    <source>
        <strain evidence="1 2">NCTC10702</strain>
    </source>
</reference>
<dbReference type="Gene3D" id="3.40.50.300">
    <property type="entry name" value="P-loop containing nucleotide triphosphate hydrolases"/>
    <property type="match status" value="1"/>
</dbReference>
<dbReference type="EMBL" id="UHBY01000001">
    <property type="protein sequence ID" value="SUL28678.1"/>
    <property type="molecule type" value="Genomic_DNA"/>
</dbReference>
<dbReference type="InterPro" id="IPR027417">
    <property type="entry name" value="P-loop_NTPase"/>
</dbReference>
<evidence type="ECO:0000313" key="2">
    <source>
        <dbReference type="Proteomes" id="UP000254116"/>
    </source>
</evidence>
<accession>A0A380EAB3</accession>
<name>A0A380EAB3_STAAU</name>
<gene>
    <name evidence="1" type="ORF">NCTC10702_00040</name>
</gene>
<organism evidence="1 2">
    <name type="scientific">Staphylococcus aureus</name>
    <dbReference type="NCBI Taxonomy" id="1280"/>
    <lineage>
        <taxon>Bacteria</taxon>
        <taxon>Bacillati</taxon>
        <taxon>Bacillota</taxon>
        <taxon>Bacilli</taxon>
        <taxon>Bacillales</taxon>
        <taxon>Staphylococcaceae</taxon>
        <taxon>Staphylococcus</taxon>
    </lineage>
</organism>
<protein>
    <submittedName>
        <fullName evidence="1">ATPase TraE</fullName>
    </submittedName>
</protein>
<sequence length="69" mass="7929">MIFDEAHNLISASETDAPVVEKCEKFIREDRKYFAGFIFASQDIKDFIPEDSQEQNVAKVKDIVFSNNV</sequence>
<evidence type="ECO:0000313" key="1">
    <source>
        <dbReference type="EMBL" id="SUL28678.1"/>
    </source>
</evidence>
<proteinExistence type="predicted"/>
<dbReference type="AlphaFoldDB" id="A0A380EAB3"/>